<evidence type="ECO:0000313" key="1">
    <source>
        <dbReference type="EMBL" id="MBO0517449.1"/>
    </source>
</evidence>
<dbReference type="EMBL" id="JAFLRJ010000627">
    <property type="protein sequence ID" value="MBO0517449.1"/>
    <property type="molecule type" value="Genomic_DNA"/>
</dbReference>
<evidence type="ECO:0000313" key="2">
    <source>
        <dbReference type="Proteomes" id="UP000664167"/>
    </source>
</evidence>
<sequence>MYDAGFETLPWEDIGASQQVLAPYRTAISSRKRFGVPMLERGMAWHEWQELYPSKLRTPLTIAFAFVATHNHFVLDRGGKVFNRSAPVIKLPEGATEQRHLELLEVLNSSVACFWLKQVSQA</sequence>
<accession>A0A939FG23</accession>
<dbReference type="Proteomes" id="UP000664167">
    <property type="component" value="Unassembled WGS sequence"/>
</dbReference>
<comment type="caution">
    <text evidence="1">The sequence shown here is derived from an EMBL/GenBank/DDBJ whole genome shotgun (WGS) entry which is preliminary data.</text>
</comment>
<keyword evidence="2" id="KW-1185">Reference proteome</keyword>
<dbReference type="RefSeq" id="WP_206969298.1">
    <property type="nucleotide sequence ID" value="NZ_JAFLRJ010000627.1"/>
</dbReference>
<organism evidence="1 2">
    <name type="scientific">Streptomyces beijiangensis</name>
    <dbReference type="NCBI Taxonomy" id="163361"/>
    <lineage>
        <taxon>Bacteria</taxon>
        <taxon>Bacillati</taxon>
        <taxon>Actinomycetota</taxon>
        <taxon>Actinomycetes</taxon>
        <taxon>Kitasatosporales</taxon>
        <taxon>Streptomycetaceae</taxon>
        <taxon>Streptomyces</taxon>
    </lineage>
</organism>
<gene>
    <name evidence="1" type="ORF">J0695_37680</name>
</gene>
<dbReference type="AlphaFoldDB" id="A0A939FG23"/>
<proteinExistence type="predicted"/>
<feature type="non-terminal residue" evidence="1">
    <location>
        <position position="122"/>
    </location>
</feature>
<protein>
    <submittedName>
        <fullName evidence="1">Uncharacterized protein</fullName>
    </submittedName>
</protein>
<name>A0A939FG23_9ACTN</name>
<reference evidence="1" key="1">
    <citation type="submission" date="2021-03" db="EMBL/GenBank/DDBJ databases">
        <title>Streptomyces poriferae sp. nov., a novel marine sponge-derived Actinobacteria species with anti-MRSA activity.</title>
        <authorList>
            <person name="Sandoval-Powers M."/>
            <person name="Kralova S."/>
            <person name="Nguyen G.-S."/>
            <person name="Fawwal D."/>
            <person name="Degnes K."/>
            <person name="Klinkenberg G."/>
            <person name="Sletta H."/>
            <person name="Wentzel A."/>
            <person name="Liles M.R."/>
        </authorList>
    </citation>
    <scope>NUCLEOTIDE SEQUENCE</scope>
    <source>
        <strain evidence="1">DSM 41794</strain>
    </source>
</reference>